<dbReference type="Proteomes" id="UP000032568">
    <property type="component" value="Chromosome"/>
</dbReference>
<dbReference type="RefSeq" id="WP_044830466.1">
    <property type="nucleotide sequence ID" value="NZ_CP059735.1"/>
</dbReference>
<keyword evidence="2" id="KW-1185">Reference proteome</keyword>
<organism evidence="1 2">
    <name type="scientific">Thalassomonas actiniarum</name>
    <dbReference type="NCBI Taxonomy" id="485447"/>
    <lineage>
        <taxon>Bacteria</taxon>
        <taxon>Pseudomonadati</taxon>
        <taxon>Pseudomonadota</taxon>
        <taxon>Gammaproteobacteria</taxon>
        <taxon>Alteromonadales</taxon>
        <taxon>Colwelliaceae</taxon>
        <taxon>Thalassomonas</taxon>
    </lineage>
</organism>
<evidence type="ECO:0000313" key="1">
    <source>
        <dbReference type="EMBL" id="WDD98121.1"/>
    </source>
</evidence>
<dbReference type="EMBL" id="CP059735">
    <property type="protein sequence ID" value="WDD98121.1"/>
    <property type="molecule type" value="Genomic_DNA"/>
</dbReference>
<sequence>MYYGRGENNNGFLNALPLNNIDKGRKYLSNNFSGYDASNGKVMISDIESLEGDVHRTMN</sequence>
<dbReference type="AlphaFoldDB" id="A0AAF0BZX1"/>
<evidence type="ECO:0000313" key="2">
    <source>
        <dbReference type="Proteomes" id="UP000032568"/>
    </source>
</evidence>
<dbReference type="KEGG" id="tact:SG35_023000"/>
<accession>A0AAF0BZX1</accession>
<protein>
    <submittedName>
        <fullName evidence="1">Uncharacterized protein</fullName>
    </submittedName>
</protein>
<reference evidence="1 2" key="1">
    <citation type="journal article" date="2015" name="Genome Announc.">
        <title>Draft Genome Sequences of Marine Isolates of Thalassomonas viridans and Thalassomonas actiniarum.</title>
        <authorList>
            <person name="Olonade I."/>
            <person name="van Zyl L.J."/>
            <person name="Trindade M."/>
        </authorList>
    </citation>
    <scope>NUCLEOTIDE SEQUENCE [LARGE SCALE GENOMIC DNA]</scope>
    <source>
        <strain evidence="1 2">A5K-106</strain>
    </source>
</reference>
<proteinExistence type="predicted"/>
<gene>
    <name evidence="1" type="ORF">SG35_023000</name>
</gene>
<reference evidence="1 2" key="2">
    <citation type="journal article" date="2022" name="Mar. Drugs">
        <title>Bioassay-Guided Fractionation Leads to the Detection of Cholic Acid Generated by the Rare Thalassomonas sp.</title>
        <authorList>
            <person name="Pheiffer F."/>
            <person name="Schneider Y.K."/>
            <person name="Hansen E.H."/>
            <person name="Andersen J.H."/>
            <person name="Isaksson J."/>
            <person name="Busche T."/>
            <person name="R C."/>
            <person name="Kalinowski J."/>
            <person name="Zyl L.V."/>
            <person name="Trindade M."/>
        </authorList>
    </citation>
    <scope>NUCLEOTIDE SEQUENCE [LARGE SCALE GENOMIC DNA]</scope>
    <source>
        <strain evidence="1 2">A5K-106</strain>
    </source>
</reference>
<name>A0AAF0BZX1_9GAMM</name>